<comment type="similarity">
    <text evidence="7">Belongs to the class-I aminoacyl-tRNA synthetase family. GluQ subfamily.</text>
</comment>
<dbReference type="OrthoDB" id="9807503at2"/>
<dbReference type="GO" id="GO:0006400">
    <property type="term" value="P:tRNA modification"/>
    <property type="evidence" value="ECO:0007669"/>
    <property type="project" value="InterPro"/>
</dbReference>
<keyword evidence="1 7" id="KW-0436">Ligase</keyword>
<dbReference type="EMBL" id="PIPT01000006">
    <property type="protein sequence ID" value="RUO47367.1"/>
    <property type="molecule type" value="Genomic_DNA"/>
</dbReference>
<feature type="binding site" evidence="7">
    <location>
        <begin position="14"/>
        <end position="18"/>
    </location>
    <ligand>
        <name>L-glutamate</name>
        <dbReference type="ChEBI" id="CHEBI:29985"/>
    </ligand>
</feature>
<organism evidence="10 11">
    <name type="scientific">Pseudidiomarina aquimaris</name>
    <dbReference type="NCBI Taxonomy" id="641841"/>
    <lineage>
        <taxon>Bacteria</taxon>
        <taxon>Pseudomonadati</taxon>
        <taxon>Pseudomonadota</taxon>
        <taxon>Gammaproteobacteria</taxon>
        <taxon>Alteromonadales</taxon>
        <taxon>Idiomarinaceae</taxon>
        <taxon>Pseudidiomarina</taxon>
    </lineage>
</organism>
<feature type="binding site" evidence="7">
    <location>
        <position position="120"/>
    </location>
    <ligand>
        <name>Zn(2+)</name>
        <dbReference type="ChEBI" id="CHEBI:29105"/>
    </ligand>
</feature>
<dbReference type="HAMAP" id="MF_01428">
    <property type="entry name" value="Glu_Q_tRNA_synth"/>
    <property type="match status" value="1"/>
</dbReference>
<evidence type="ECO:0000259" key="9">
    <source>
        <dbReference type="Pfam" id="PF00749"/>
    </source>
</evidence>
<dbReference type="SUPFAM" id="SSF52374">
    <property type="entry name" value="Nucleotidylyl transferase"/>
    <property type="match status" value="1"/>
</dbReference>
<feature type="binding site" evidence="7">
    <location>
        <position position="108"/>
    </location>
    <ligand>
        <name>Zn(2+)</name>
        <dbReference type="ChEBI" id="CHEBI:29105"/>
    </ligand>
</feature>
<keyword evidence="8" id="KW-0648">Protein biosynthesis</keyword>
<evidence type="ECO:0000256" key="5">
    <source>
        <dbReference type="ARBA" id="ARBA00022840"/>
    </source>
</evidence>
<feature type="binding site" evidence="7">
    <location>
        <position position="124"/>
    </location>
    <ligand>
        <name>Zn(2+)</name>
        <dbReference type="ChEBI" id="CHEBI:29105"/>
    </ligand>
</feature>
<dbReference type="GO" id="GO:0006424">
    <property type="term" value="P:glutamyl-tRNA aminoacylation"/>
    <property type="evidence" value="ECO:0007669"/>
    <property type="project" value="InterPro"/>
</dbReference>
<dbReference type="NCBIfam" id="TIGR03838">
    <property type="entry name" value="queuosine_YadB"/>
    <property type="match status" value="1"/>
</dbReference>
<feature type="domain" description="Glutamyl/glutaminyl-tRNA synthetase class Ib catalytic" evidence="9">
    <location>
        <begin position="14"/>
        <end position="245"/>
    </location>
</feature>
<dbReference type="Proteomes" id="UP000286678">
    <property type="component" value="Unassembled WGS sequence"/>
</dbReference>
<keyword evidence="6 7" id="KW-0030">Aminoacyl-tRNA synthetase</keyword>
<dbReference type="NCBIfam" id="NF004314">
    <property type="entry name" value="PRK05710.1-3"/>
    <property type="match status" value="1"/>
</dbReference>
<name>A0A432XFM7_9GAMM</name>
<keyword evidence="4 7" id="KW-0862">Zinc</keyword>
<feature type="binding site" evidence="7">
    <location>
        <position position="50"/>
    </location>
    <ligand>
        <name>L-glutamate</name>
        <dbReference type="ChEBI" id="CHEBI:29985"/>
    </ligand>
</feature>
<comment type="cofactor">
    <cofactor evidence="7">
        <name>Zn(2+)</name>
        <dbReference type="ChEBI" id="CHEBI:29105"/>
    </cofactor>
    <text evidence="7">Binds 1 zinc ion per subunit.</text>
</comment>
<evidence type="ECO:0000256" key="1">
    <source>
        <dbReference type="ARBA" id="ARBA00022598"/>
    </source>
</evidence>
<evidence type="ECO:0000313" key="11">
    <source>
        <dbReference type="Proteomes" id="UP000286678"/>
    </source>
</evidence>
<dbReference type="FunFam" id="3.40.50.620:FF:000093">
    <property type="entry name" value="Glutamyl-Q tRNA(Asp) synthetase"/>
    <property type="match status" value="1"/>
</dbReference>
<gene>
    <name evidence="7" type="primary">gluQ</name>
    <name evidence="10" type="ORF">CWE21_08340</name>
</gene>
<feature type="binding site" evidence="7">
    <location>
        <position position="195"/>
    </location>
    <ligand>
        <name>L-glutamate</name>
        <dbReference type="ChEBI" id="CHEBI:29985"/>
    </ligand>
</feature>
<evidence type="ECO:0000256" key="8">
    <source>
        <dbReference type="RuleBase" id="RU363037"/>
    </source>
</evidence>
<protein>
    <recommendedName>
        <fullName evidence="7">Glutamyl-Q tRNA(Asp) synthetase</fullName>
        <shortName evidence="7">Glu-Q-RSs</shortName>
        <ecNumber evidence="7">6.1.1.-</ecNumber>
    </recommendedName>
</protein>
<dbReference type="GO" id="GO:0004818">
    <property type="term" value="F:glutamate-tRNA ligase activity"/>
    <property type="evidence" value="ECO:0007669"/>
    <property type="project" value="TreeGrafter"/>
</dbReference>
<feature type="binding site" evidence="7">
    <location>
        <position position="177"/>
    </location>
    <ligand>
        <name>L-glutamate</name>
        <dbReference type="ChEBI" id="CHEBI:29985"/>
    </ligand>
</feature>
<evidence type="ECO:0000256" key="3">
    <source>
        <dbReference type="ARBA" id="ARBA00022741"/>
    </source>
</evidence>
<evidence type="ECO:0000256" key="4">
    <source>
        <dbReference type="ARBA" id="ARBA00022833"/>
    </source>
</evidence>
<dbReference type="EC" id="6.1.1.-" evidence="7"/>
<proteinExistence type="inferred from homology"/>
<comment type="caution">
    <text evidence="10">The sequence shown here is derived from an EMBL/GenBank/DDBJ whole genome shotgun (WGS) entry which is preliminary data.</text>
</comment>
<dbReference type="InterPro" id="IPR020058">
    <property type="entry name" value="Glu/Gln-tRNA-synth_Ib_cat-dom"/>
</dbReference>
<dbReference type="PANTHER" id="PTHR43311:SF1">
    <property type="entry name" value="GLUTAMYL-Q TRNA(ASP) SYNTHETASE"/>
    <property type="match status" value="1"/>
</dbReference>
<sequence>MAPKVAIDLPYCGRFAPTPSGPLHFGSLVAAVASYLDAQAHCGKWLVRIEDVDQPRAVAGADSIILRQLEAFGLHWDGEVMYQSQRDEAYRIALQQLQAQHLCYYCTCTRKQIKARGPYYTGYCRDKQRNAENAAIRILNDRPIANFYDRWQGEVNIEPNFAAEDFVLFRRDQLYTYQLAVVVDDIAQGVTDLVRGVDLLTPTAWQLTLWQQFEARQPRLMHVPLALDVNGRKLSKQNHAPALNAKEPKEQLARAIAFLGLGEVDTGNDIQQLLAEASQAWAAKYLS</sequence>
<dbReference type="InterPro" id="IPR022380">
    <property type="entry name" value="Glu-Q_tRNA(Asp)_Synthase"/>
</dbReference>
<keyword evidence="11" id="KW-1185">Reference proteome</keyword>
<dbReference type="Gene3D" id="3.90.800.10">
    <property type="entry name" value="Glutamyl-tRNA Synthetase, Domain 3"/>
    <property type="match status" value="1"/>
</dbReference>
<feature type="short sequence motif" description="'KMSKS' region" evidence="7">
    <location>
        <begin position="233"/>
        <end position="237"/>
    </location>
</feature>
<dbReference type="GO" id="GO:0005524">
    <property type="term" value="F:ATP binding"/>
    <property type="evidence" value="ECO:0007669"/>
    <property type="project" value="UniProtKB-KW"/>
</dbReference>
<dbReference type="InterPro" id="IPR014729">
    <property type="entry name" value="Rossmann-like_a/b/a_fold"/>
</dbReference>
<reference evidence="11" key="1">
    <citation type="journal article" date="2018" name="Front. Microbiol.">
        <title>Genome-Based Analysis Reveals the Taxonomy and Diversity of the Family Idiomarinaceae.</title>
        <authorList>
            <person name="Liu Y."/>
            <person name="Lai Q."/>
            <person name="Shao Z."/>
        </authorList>
    </citation>
    <scope>NUCLEOTIDE SEQUENCE [LARGE SCALE GENOMIC DNA]</scope>
    <source>
        <strain evidence="11">SW15</strain>
    </source>
</reference>
<evidence type="ECO:0000313" key="10">
    <source>
        <dbReference type="EMBL" id="RUO47367.1"/>
    </source>
</evidence>
<dbReference type="Gene3D" id="3.40.50.620">
    <property type="entry name" value="HUPs"/>
    <property type="match status" value="1"/>
</dbReference>
<keyword evidence="5 7" id="KW-0067">ATP-binding</keyword>
<feature type="short sequence motif" description="'HIGH' region" evidence="7">
    <location>
        <begin position="17"/>
        <end position="27"/>
    </location>
</feature>
<dbReference type="InterPro" id="IPR000924">
    <property type="entry name" value="Glu/Gln-tRNA-synth"/>
</dbReference>
<dbReference type="Pfam" id="PF00749">
    <property type="entry name" value="tRNA-synt_1c"/>
    <property type="match status" value="1"/>
</dbReference>
<dbReference type="PANTHER" id="PTHR43311">
    <property type="entry name" value="GLUTAMATE--TRNA LIGASE"/>
    <property type="match status" value="1"/>
</dbReference>
<accession>A0A432XFM7</accession>
<dbReference type="GO" id="GO:0008270">
    <property type="term" value="F:zinc ion binding"/>
    <property type="evidence" value="ECO:0007669"/>
    <property type="project" value="UniProtKB-UniRule"/>
</dbReference>
<comment type="function">
    <text evidence="7">Catalyzes the tRNA-independent activation of glutamate in presence of ATP and the subsequent transfer of glutamate onto a tRNA(Asp). Glutamate is transferred on the 2-amino-5-(4,5-dihydroxy-2-cyclopenten-1-yl) moiety of the queuosine in the wobble position of the QUC anticodon.</text>
</comment>
<evidence type="ECO:0000256" key="6">
    <source>
        <dbReference type="ARBA" id="ARBA00023146"/>
    </source>
</evidence>
<dbReference type="PRINTS" id="PR00987">
    <property type="entry name" value="TRNASYNTHGLU"/>
</dbReference>
<keyword evidence="2 7" id="KW-0479">Metal-binding</keyword>
<feature type="binding site" evidence="7">
    <location>
        <position position="236"/>
    </location>
    <ligand>
        <name>ATP</name>
        <dbReference type="ChEBI" id="CHEBI:30616"/>
    </ligand>
</feature>
<keyword evidence="3 7" id="KW-0547">Nucleotide-binding</keyword>
<evidence type="ECO:0000256" key="7">
    <source>
        <dbReference type="HAMAP-Rule" id="MF_01428"/>
    </source>
</evidence>
<dbReference type="GO" id="GO:0005829">
    <property type="term" value="C:cytosol"/>
    <property type="evidence" value="ECO:0007669"/>
    <property type="project" value="TreeGrafter"/>
</dbReference>
<evidence type="ECO:0000256" key="2">
    <source>
        <dbReference type="ARBA" id="ARBA00022723"/>
    </source>
</evidence>
<feature type="binding site" evidence="7">
    <location>
        <position position="106"/>
    </location>
    <ligand>
        <name>Zn(2+)</name>
        <dbReference type="ChEBI" id="CHEBI:29105"/>
    </ligand>
</feature>
<dbReference type="AlphaFoldDB" id="A0A432XFM7"/>
<dbReference type="InterPro" id="IPR049940">
    <property type="entry name" value="GluQ/Sye"/>
</dbReference>